<protein>
    <submittedName>
        <fullName evidence="1">Uncharacterized protein</fullName>
    </submittedName>
</protein>
<dbReference type="EMBL" id="GBXM01010426">
    <property type="protein sequence ID" value="JAH98151.1"/>
    <property type="molecule type" value="Transcribed_RNA"/>
</dbReference>
<accession>A0A0E9X6Q6</accession>
<proteinExistence type="predicted"/>
<name>A0A0E9X6Q6_ANGAN</name>
<reference evidence="1" key="1">
    <citation type="submission" date="2014-11" db="EMBL/GenBank/DDBJ databases">
        <authorList>
            <person name="Amaro Gonzalez C."/>
        </authorList>
    </citation>
    <scope>NUCLEOTIDE SEQUENCE</scope>
</reference>
<sequence length="72" mass="8053">MKLTVLAVCKVSKFWFLWLSMLSSFQMFLPYTSPGTCLINRAPPLLSQSVSPLPPICFSPSHIRNLLPPPCC</sequence>
<reference evidence="1" key="2">
    <citation type="journal article" date="2015" name="Fish Shellfish Immunol.">
        <title>Early steps in the European eel (Anguilla anguilla)-Vibrio vulnificus interaction in the gills: Role of the RtxA13 toxin.</title>
        <authorList>
            <person name="Callol A."/>
            <person name="Pajuelo D."/>
            <person name="Ebbesson L."/>
            <person name="Teles M."/>
            <person name="MacKenzie S."/>
            <person name="Amaro C."/>
        </authorList>
    </citation>
    <scope>NUCLEOTIDE SEQUENCE</scope>
</reference>
<evidence type="ECO:0000313" key="1">
    <source>
        <dbReference type="EMBL" id="JAH98151.1"/>
    </source>
</evidence>
<dbReference type="AlphaFoldDB" id="A0A0E9X6Q6"/>
<organism evidence="1">
    <name type="scientific">Anguilla anguilla</name>
    <name type="common">European freshwater eel</name>
    <name type="synonym">Muraena anguilla</name>
    <dbReference type="NCBI Taxonomy" id="7936"/>
    <lineage>
        <taxon>Eukaryota</taxon>
        <taxon>Metazoa</taxon>
        <taxon>Chordata</taxon>
        <taxon>Craniata</taxon>
        <taxon>Vertebrata</taxon>
        <taxon>Euteleostomi</taxon>
        <taxon>Actinopterygii</taxon>
        <taxon>Neopterygii</taxon>
        <taxon>Teleostei</taxon>
        <taxon>Anguilliformes</taxon>
        <taxon>Anguillidae</taxon>
        <taxon>Anguilla</taxon>
    </lineage>
</organism>